<protein>
    <submittedName>
        <fullName evidence="4">MHYT domain-containing protein</fullName>
    </submittedName>
</protein>
<feature type="transmembrane region" description="Helical" evidence="1">
    <location>
        <begin position="111"/>
        <end position="130"/>
    </location>
</feature>
<keyword evidence="1" id="KW-0812">Transmembrane</keyword>
<evidence type="ECO:0000256" key="2">
    <source>
        <dbReference type="SAM" id="MobiDB-lite"/>
    </source>
</evidence>
<keyword evidence="1" id="KW-0472">Membrane</keyword>
<keyword evidence="1" id="KW-1133">Transmembrane helix</keyword>
<evidence type="ECO:0000256" key="1">
    <source>
        <dbReference type="PROSITE-ProRule" id="PRU00244"/>
    </source>
</evidence>
<reference evidence="4 5" key="1">
    <citation type="submission" date="2023-11" db="EMBL/GenBank/DDBJ databases">
        <title>Actinomadura monticuli sp. nov., isolated from volcanic ash.</title>
        <authorList>
            <person name="Lee S.D."/>
            <person name="Yang H."/>
            <person name="Kim I.S."/>
        </authorList>
    </citation>
    <scope>NUCLEOTIDE SEQUENCE [LARGE SCALE GENOMIC DNA]</scope>
    <source>
        <strain evidence="4 5">DSM 45346</strain>
    </source>
</reference>
<feature type="domain" description="MHYT" evidence="3">
    <location>
        <begin position="9"/>
        <end position="199"/>
    </location>
</feature>
<feature type="transmembrane region" description="Helical" evidence="1">
    <location>
        <begin position="142"/>
        <end position="164"/>
    </location>
</feature>
<dbReference type="RefSeq" id="WP_371945269.1">
    <property type="nucleotide sequence ID" value="NZ_JAXCEH010000029.1"/>
</dbReference>
<feature type="transmembrane region" description="Helical" evidence="1">
    <location>
        <begin position="83"/>
        <end position="104"/>
    </location>
</feature>
<gene>
    <name evidence="4" type="ORF">SM436_31780</name>
</gene>
<dbReference type="EMBL" id="JAXCEH010000029">
    <property type="protein sequence ID" value="MFA1558292.1"/>
    <property type="molecule type" value="Genomic_DNA"/>
</dbReference>
<feature type="transmembrane region" description="Helical" evidence="1">
    <location>
        <begin position="45"/>
        <end position="71"/>
    </location>
</feature>
<organism evidence="4 5">
    <name type="scientific">Actinomadura chokoriensis</name>
    <dbReference type="NCBI Taxonomy" id="454156"/>
    <lineage>
        <taxon>Bacteria</taxon>
        <taxon>Bacillati</taxon>
        <taxon>Actinomycetota</taxon>
        <taxon>Actinomycetes</taxon>
        <taxon>Streptosporangiales</taxon>
        <taxon>Thermomonosporaceae</taxon>
        <taxon>Actinomadura</taxon>
    </lineage>
</organism>
<sequence>MTEVHHFSYGLLTPAAAYIMSFVGSLLGLLCTARARATTGRSRASWLGLAALAIGGTGIWVMHFIAMLGFSVSHTEIRYDVPLTLLSCAVAVVVVAVGLFIVGFAGTRTPVIVAGGVLTGAGVASMHYMGMMAMNMAADVGYQPALVALSVLIALVAATAALWFATRVRGLWATAGAALIMGLAVSGMHYVGMAAMRIHPHDHAHDAALGGAGAADFLLPLVGGVGAVATLLLIIIAMAPNEDEMRIEAALQERVEARRQSPPPAAPADQIGHPDPRPAPGEWFGGGPGR</sequence>
<evidence type="ECO:0000313" key="4">
    <source>
        <dbReference type="EMBL" id="MFA1558292.1"/>
    </source>
</evidence>
<feature type="compositionally biased region" description="Basic and acidic residues" evidence="2">
    <location>
        <begin position="250"/>
        <end position="259"/>
    </location>
</feature>
<dbReference type="PROSITE" id="PS50924">
    <property type="entry name" value="MHYT"/>
    <property type="match status" value="1"/>
</dbReference>
<evidence type="ECO:0000259" key="3">
    <source>
        <dbReference type="PROSITE" id="PS50924"/>
    </source>
</evidence>
<feature type="transmembrane region" description="Helical" evidence="1">
    <location>
        <begin position="15"/>
        <end position="33"/>
    </location>
</feature>
<dbReference type="Pfam" id="PF03707">
    <property type="entry name" value="MHYT"/>
    <property type="match status" value="3"/>
</dbReference>
<accession>A0ABV4R827</accession>
<dbReference type="Proteomes" id="UP001569904">
    <property type="component" value="Unassembled WGS sequence"/>
</dbReference>
<dbReference type="InterPro" id="IPR005330">
    <property type="entry name" value="MHYT_dom"/>
</dbReference>
<dbReference type="PANTHER" id="PTHR35152">
    <property type="entry name" value="DOMAIN SIGNALLING PROTEIN, PUTATIVE (AFU_ORTHOLOGUE AFUA_5G11310)-RELATED"/>
    <property type="match status" value="1"/>
</dbReference>
<keyword evidence="5" id="KW-1185">Reference proteome</keyword>
<feature type="transmembrane region" description="Helical" evidence="1">
    <location>
        <begin position="171"/>
        <end position="191"/>
    </location>
</feature>
<comment type="caution">
    <text evidence="4">The sequence shown here is derived from an EMBL/GenBank/DDBJ whole genome shotgun (WGS) entry which is preliminary data.</text>
</comment>
<feature type="region of interest" description="Disordered" evidence="2">
    <location>
        <begin position="250"/>
        <end position="290"/>
    </location>
</feature>
<feature type="transmembrane region" description="Helical" evidence="1">
    <location>
        <begin position="217"/>
        <end position="239"/>
    </location>
</feature>
<dbReference type="PANTHER" id="PTHR35152:SF1">
    <property type="entry name" value="DOMAIN SIGNALLING PROTEIN, PUTATIVE (AFU_ORTHOLOGUE AFUA_5G11310)-RELATED"/>
    <property type="match status" value="1"/>
</dbReference>
<evidence type="ECO:0000313" key="5">
    <source>
        <dbReference type="Proteomes" id="UP001569904"/>
    </source>
</evidence>
<proteinExistence type="predicted"/>
<name>A0ABV4R827_9ACTN</name>